<dbReference type="Proteomes" id="UP001319883">
    <property type="component" value="Unassembled WGS sequence"/>
</dbReference>
<keyword evidence="2" id="KW-0489">Methyltransferase</keyword>
<evidence type="ECO:0000259" key="1">
    <source>
        <dbReference type="Pfam" id="PF08241"/>
    </source>
</evidence>
<dbReference type="RefSeq" id="WP_224420220.1">
    <property type="nucleotide sequence ID" value="NZ_JAGXFD010000001.1"/>
</dbReference>
<dbReference type="InterPro" id="IPR029063">
    <property type="entry name" value="SAM-dependent_MTases_sf"/>
</dbReference>
<accession>A0ABS7WVM6</accession>
<feature type="domain" description="Methyltransferase type 11" evidence="1">
    <location>
        <begin position="24"/>
        <end position="111"/>
    </location>
</feature>
<dbReference type="SUPFAM" id="SSF53335">
    <property type="entry name" value="S-adenosyl-L-methionine-dependent methyltransferases"/>
    <property type="match status" value="1"/>
</dbReference>
<protein>
    <submittedName>
        <fullName evidence="2">Methyltransferase domain-containing protein</fullName>
    </submittedName>
</protein>
<gene>
    <name evidence="2" type="ORF">KGQ91_02990</name>
</gene>
<reference evidence="2 3" key="1">
    <citation type="submission" date="2021-05" db="EMBL/GenBank/DDBJ databases">
        <title>Petroleum and Energy Research Collection (APPE): ex situ preservation of microbial diversity associated with the oil industry and exploitation of its biotechnological potential.</title>
        <authorList>
            <person name="Paixao C.T.M."/>
            <person name="Gomes M.B."/>
            <person name="Oliveira V.M."/>
        </authorList>
    </citation>
    <scope>NUCLEOTIDE SEQUENCE [LARGE SCALE GENOMIC DNA]</scope>
    <source>
        <strain evidence="2 3">LIT2</strain>
    </source>
</reference>
<dbReference type="CDD" id="cd02440">
    <property type="entry name" value="AdoMet_MTases"/>
    <property type="match status" value="1"/>
</dbReference>
<evidence type="ECO:0000313" key="2">
    <source>
        <dbReference type="EMBL" id="MBZ9566652.1"/>
    </source>
</evidence>
<dbReference type="Gene3D" id="3.40.50.150">
    <property type="entry name" value="Vaccinia Virus protein VP39"/>
    <property type="match status" value="1"/>
</dbReference>
<dbReference type="EMBL" id="JAGXFD010000001">
    <property type="protein sequence ID" value="MBZ9566652.1"/>
    <property type="molecule type" value="Genomic_DNA"/>
</dbReference>
<sequence length="199" mass="21835">MTMTAADLQALQPAMNDTAPRTFLNVGCGSAGPERLPECLRQPGWRQIRLDINPDVEPDILADTTDLSAVESESVDAVFSSHNLEHLDDHAVPTALAEMHRVIRPGGFLLITLPDLQQVAQWVAQGKLTETLYDSPAGPITPLDILYGHRASVARGNHYMAHRTGFDTQRLGQVLRAAGFAEVRVTADAHYNLWGYARK</sequence>
<evidence type="ECO:0000313" key="3">
    <source>
        <dbReference type="Proteomes" id="UP001319883"/>
    </source>
</evidence>
<name>A0ABS7WVM6_9GAMM</name>
<dbReference type="Pfam" id="PF08241">
    <property type="entry name" value="Methyltransf_11"/>
    <property type="match status" value="1"/>
</dbReference>
<dbReference type="InterPro" id="IPR013216">
    <property type="entry name" value="Methyltransf_11"/>
</dbReference>
<proteinExistence type="predicted"/>
<dbReference type="GO" id="GO:0008168">
    <property type="term" value="F:methyltransferase activity"/>
    <property type="evidence" value="ECO:0007669"/>
    <property type="project" value="UniProtKB-KW"/>
</dbReference>
<dbReference type="GO" id="GO:0032259">
    <property type="term" value="P:methylation"/>
    <property type="evidence" value="ECO:0007669"/>
    <property type="project" value="UniProtKB-KW"/>
</dbReference>
<comment type="caution">
    <text evidence="2">The sequence shown here is derived from an EMBL/GenBank/DDBJ whole genome shotgun (WGS) entry which is preliminary data.</text>
</comment>
<keyword evidence="2" id="KW-0808">Transferase</keyword>
<organism evidence="2 3">
    <name type="scientific">Modicisalibacter tunisiensis</name>
    <dbReference type="NCBI Taxonomy" id="390637"/>
    <lineage>
        <taxon>Bacteria</taxon>
        <taxon>Pseudomonadati</taxon>
        <taxon>Pseudomonadota</taxon>
        <taxon>Gammaproteobacteria</taxon>
        <taxon>Oceanospirillales</taxon>
        <taxon>Halomonadaceae</taxon>
        <taxon>Modicisalibacter</taxon>
    </lineage>
</organism>
<keyword evidence="3" id="KW-1185">Reference proteome</keyword>
<dbReference type="PANTHER" id="PTHR43591">
    <property type="entry name" value="METHYLTRANSFERASE"/>
    <property type="match status" value="1"/>
</dbReference>